<dbReference type="OrthoDB" id="675397at2"/>
<dbReference type="PATRIC" id="fig|1481663.12.peg.3109"/>
<keyword evidence="1" id="KW-0472">Membrane</keyword>
<dbReference type="PANTHER" id="PTHR33121:SF56">
    <property type="entry name" value="SIGNALLING PROTEIN WITH EAL AND C2 DOMAINS"/>
    <property type="match status" value="1"/>
</dbReference>
<dbReference type="GO" id="GO:0071111">
    <property type="term" value="F:cyclic-guanylate-specific phosphodiesterase activity"/>
    <property type="evidence" value="ECO:0007669"/>
    <property type="project" value="InterPro"/>
</dbReference>
<dbReference type="EMBL" id="LBGP01000005">
    <property type="protein sequence ID" value="KQB03696.1"/>
    <property type="molecule type" value="Genomic_DNA"/>
</dbReference>
<reference evidence="3 4" key="1">
    <citation type="journal article" date="2015" name="Genome Biol. Evol.">
        <title>The Dynamics of Genetic Interactions between Vibrio metoecus and Vibrio cholerae, Two Close Relatives Co-Occurring in the Environment.</title>
        <authorList>
            <person name="Orata F.D."/>
            <person name="Kirchberger P.C."/>
            <person name="Meheust R."/>
            <person name="Barlow E.J."/>
            <person name="Tarr C.L."/>
            <person name="Boucher Y."/>
        </authorList>
    </citation>
    <scope>NUCLEOTIDE SEQUENCE [LARGE SCALE GENOMIC DNA]</scope>
    <source>
        <strain evidence="3 4">YB5B04</strain>
    </source>
</reference>
<sequence length="518" mass="59040">MAKGKTVISKIPTRIALAILSAPCVVFLLTQQLWVPYVAQYLLNQKFSQINQYLDQRSLALDSMIQKQAQSVSFRCDIEDIRLIRDPQFYNRFVRLIGVENAQGVGCSTIGYPIQFPHPIDQTHISHHSEASLPAGFHLSATPKSQTASRELLVQYIEPRGRMFWVIDGSWAQEQLRQTCTDCFYLQFRFLDPMLSELAIQRGNPALAHQPDHISVHRIAGVAPFHSEQTLIAGEALHDFARQETLVWGIPITLLLGLLLASSYLILRNYRNSIEGLIEKGLRDEEFVPYYQPIVDSRTQEVVGYEVLLRWKKGHQLVPPGMFISAAENSGLIVRITNQLMHQVYRDLVRIPASRWVSINVVADHLEQHHLSHLLEQLQWPYSERLKFELTERVPIKTMTQAQEEVFYLLKKGYQFKIDDFGTGYGGFAYLQNLQISSIKIDKMFVDTIDTSDVKISVLDSIIASAKQGNIEVIAEGVEGKHQVDYLAERGVYWIQGYFYAKPMPINEALAFHVATPD</sequence>
<organism evidence="3 4">
    <name type="scientific">Vibrio metoecus</name>
    <dbReference type="NCBI Taxonomy" id="1481663"/>
    <lineage>
        <taxon>Bacteria</taxon>
        <taxon>Pseudomonadati</taxon>
        <taxon>Pseudomonadota</taxon>
        <taxon>Gammaproteobacteria</taxon>
        <taxon>Vibrionales</taxon>
        <taxon>Vibrionaceae</taxon>
        <taxon>Vibrio</taxon>
    </lineage>
</organism>
<feature type="domain" description="EAL" evidence="2">
    <location>
        <begin position="271"/>
        <end position="517"/>
    </location>
</feature>
<dbReference type="CDD" id="cd01948">
    <property type="entry name" value="EAL"/>
    <property type="match status" value="1"/>
</dbReference>
<dbReference type="AlphaFoldDB" id="A0A0Q0TMY1"/>
<dbReference type="SMART" id="SM00052">
    <property type="entry name" value="EAL"/>
    <property type="match status" value="1"/>
</dbReference>
<evidence type="ECO:0000256" key="1">
    <source>
        <dbReference type="SAM" id="Phobius"/>
    </source>
</evidence>
<dbReference type="Proteomes" id="UP000050491">
    <property type="component" value="Unassembled WGS sequence"/>
</dbReference>
<dbReference type="RefSeq" id="WP_032470205.1">
    <property type="nucleotide sequence ID" value="NZ_ACZT01000026.1"/>
</dbReference>
<dbReference type="SUPFAM" id="SSF141868">
    <property type="entry name" value="EAL domain-like"/>
    <property type="match status" value="1"/>
</dbReference>
<dbReference type="PROSITE" id="PS50883">
    <property type="entry name" value="EAL"/>
    <property type="match status" value="1"/>
</dbReference>
<evidence type="ECO:0000313" key="3">
    <source>
        <dbReference type="EMBL" id="KQB03696.1"/>
    </source>
</evidence>
<accession>A0A0Q0TMY1</accession>
<evidence type="ECO:0000259" key="2">
    <source>
        <dbReference type="PROSITE" id="PS50883"/>
    </source>
</evidence>
<dbReference type="Gene3D" id="3.20.20.450">
    <property type="entry name" value="EAL domain"/>
    <property type="match status" value="1"/>
</dbReference>
<dbReference type="InterPro" id="IPR035919">
    <property type="entry name" value="EAL_sf"/>
</dbReference>
<keyword evidence="1" id="KW-0812">Transmembrane</keyword>
<proteinExistence type="predicted"/>
<protein>
    <submittedName>
        <fullName evidence="3">Diguanylate phosphodiesterase</fullName>
    </submittedName>
</protein>
<dbReference type="PANTHER" id="PTHR33121">
    <property type="entry name" value="CYCLIC DI-GMP PHOSPHODIESTERASE PDEF"/>
    <property type="match status" value="1"/>
</dbReference>
<name>A0A0Q0TMY1_VIBMT</name>
<feature type="transmembrane region" description="Helical" evidence="1">
    <location>
        <begin position="246"/>
        <end position="267"/>
    </location>
</feature>
<comment type="caution">
    <text evidence="3">The sequence shown here is derived from an EMBL/GenBank/DDBJ whole genome shotgun (WGS) entry which is preliminary data.</text>
</comment>
<evidence type="ECO:0000313" key="4">
    <source>
        <dbReference type="Proteomes" id="UP000050491"/>
    </source>
</evidence>
<keyword evidence="1" id="KW-1133">Transmembrane helix</keyword>
<dbReference type="InterPro" id="IPR050706">
    <property type="entry name" value="Cyclic-di-GMP_PDE-like"/>
</dbReference>
<gene>
    <name evidence="3" type="ORF">XV92_03025</name>
</gene>
<dbReference type="InterPro" id="IPR001633">
    <property type="entry name" value="EAL_dom"/>
</dbReference>
<dbReference type="Pfam" id="PF00563">
    <property type="entry name" value="EAL"/>
    <property type="match status" value="1"/>
</dbReference>